<name>B9KI39_ANAMF</name>
<keyword evidence="3" id="KW-1185">Reference proteome</keyword>
<dbReference type="Proteomes" id="UP000007307">
    <property type="component" value="Chromosome"/>
</dbReference>
<feature type="compositionally biased region" description="Basic residues" evidence="1">
    <location>
        <begin position="114"/>
        <end position="140"/>
    </location>
</feature>
<proteinExistence type="predicted"/>
<dbReference type="AlphaFoldDB" id="B9KI39"/>
<reference evidence="2 3" key="1">
    <citation type="journal article" date="2009" name="BMC Genomics">
        <title>Conservation in the face of diversity: multistrain analysis of an intracellular bacterium.</title>
        <authorList>
            <person name="Dark M.J."/>
            <person name="Herndon D.R."/>
            <person name="Kappmeyer L.S."/>
            <person name="Gonzales M.P."/>
            <person name="Nordeen E."/>
            <person name="Palmer G.H."/>
            <person name="Knowles D.P. Jr."/>
            <person name="Brayton K.A."/>
        </authorList>
    </citation>
    <scope>NUCLEOTIDE SEQUENCE [LARGE SCALE GENOMIC DNA]</scope>
    <source>
        <strain evidence="2 3">Florida</strain>
    </source>
</reference>
<organism evidence="2 3">
    <name type="scientific">Anaplasma marginale (strain Florida)</name>
    <dbReference type="NCBI Taxonomy" id="320483"/>
    <lineage>
        <taxon>Bacteria</taxon>
        <taxon>Pseudomonadati</taxon>
        <taxon>Pseudomonadota</taxon>
        <taxon>Alphaproteobacteria</taxon>
        <taxon>Rickettsiales</taxon>
        <taxon>Anaplasmataceae</taxon>
        <taxon>Anaplasma</taxon>
    </lineage>
</organism>
<evidence type="ECO:0000313" key="2">
    <source>
        <dbReference type="EMBL" id="ACM49151.1"/>
    </source>
</evidence>
<feature type="compositionally biased region" description="Polar residues" evidence="1">
    <location>
        <begin position="141"/>
        <end position="153"/>
    </location>
</feature>
<evidence type="ECO:0000256" key="1">
    <source>
        <dbReference type="SAM" id="MobiDB-lite"/>
    </source>
</evidence>
<dbReference type="KEGG" id="amf:AMF_1040"/>
<protein>
    <submittedName>
        <fullName evidence="2">Uncharacterized protein</fullName>
    </submittedName>
</protein>
<sequence>MDLAICSRHERQSWKCELKPLWLHANTLNKGNVVSPRTYRHPTSKCCRVRTAPGAGRGPEFVAIKQGAQRRVPPCITRVFFGSSRTYVTSPHAVRKANSGGNCAQPGCLAHKPQPSRRLARTRRIQAKTPHSKGTHKNKKSGSPAQKSNIPID</sequence>
<feature type="region of interest" description="Disordered" evidence="1">
    <location>
        <begin position="95"/>
        <end position="153"/>
    </location>
</feature>
<evidence type="ECO:0000313" key="3">
    <source>
        <dbReference type="Proteomes" id="UP000007307"/>
    </source>
</evidence>
<accession>B9KI39</accession>
<gene>
    <name evidence="2" type="ordered locus">AMF_1040</name>
</gene>
<dbReference type="EMBL" id="CP001079">
    <property type="protein sequence ID" value="ACM49151.1"/>
    <property type="molecule type" value="Genomic_DNA"/>
</dbReference>
<dbReference type="HOGENOM" id="CLU_1709471_0_0_5"/>